<evidence type="ECO:0000259" key="1">
    <source>
        <dbReference type="Pfam" id="PF02627"/>
    </source>
</evidence>
<dbReference type="Pfam" id="PF02627">
    <property type="entry name" value="CMD"/>
    <property type="match status" value="1"/>
</dbReference>
<dbReference type="PANTHER" id="PTHR35446:SF2">
    <property type="entry name" value="CARBOXYMUCONOLACTONE DECARBOXYLASE-LIKE DOMAIN-CONTAINING PROTEIN"/>
    <property type="match status" value="1"/>
</dbReference>
<dbReference type="NCBIfam" id="TIGR01926">
    <property type="entry name" value="peroxid_rel"/>
    <property type="match status" value="1"/>
</dbReference>
<organism evidence="2 3">
    <name type="scientific">Tectimicrobiota bacterium</name>
    <dbReference type="NCBI Taxonomy" id="2528274"/>
    <lineage>
        <taxon>Bacteria</taxon>
        <taxon>Pseudomonadati</taxon>
        <taxon>Nitrospinota/Tectimicrobiota group</taxon>
        <taxon>Candidatus Tectimicrobiota</taxon>
    </lineage>
</organism>
<keyword evidence="2" id="KW-0560">Oxidoreductase</keyword>
<dbReference type="EMBL" id="JACPSX010000283">
    <property type="protein sequence ID" value="MBI3016269.1"/>
    <property type="molecule type" value="Genomic_DNA"/>
</dbReference>
<evidence type="ECO:0000313" key="2">
    <source>
        <dbReference type="EMBL" id="MBI3016269.1"/>
    </source>
</evidence>
<name>A0A932M291_UNCTE</name>
<comment type="caution">
    <text evidence="2">The sequence shown here is derived from an EMBL/GenBank/DDBJ whole genome shotgun (WGS) entry which is preliminary data.</text>
</comment>
<dbReference type="AlphaFoldDB" id="A0A932M291"/>
<dbReference type="SUPFAM" id="SSF69118">
    <property type="entry name" value="AhpD-like"/>
    <property type="match status" value="1"/>
</dbReference>
<sequence length="193" mass="21427">MVGSFRHSRVNRTFRKGNIVSRIKPPQTVSKETEKVLDEIESAFGTAPNLFKTYAHHPALLGANWNKVKALMMEGNLSRKVKEAIAVLVSRDNCCNYCIRAHTAALKSIGVSDEEIRNIEENIEKANFSGKEKALISFARKANVAPLKISHSDYGSLREAGPSDAEIIEALGVMELFASFNKFIDSLQIDIDF</sequence>
<dbReference type="NCBIfam" id="TIGR00778">
    <property type="entry name" value="ahpD_dom"/>
    <property type="match status" value="1"/>
</dbReference>
<proteinExistence type="predicted"/>
<evidence type="ECO:0000313" key="3">
    <source>
        <dbReference type="Proteomes" id="UP000741360"/>
    </source>
</evidence>
<protein>
    <submittedName>
        <fullName evidence="2">Peroxidase-related enzyme</fullName>
    </submittedName>
</protein>
<dbReference type="PANTHER" id="PTHR35446">
    <property type="entry name" value="SI:CH211-175M2.5"/>
    <property type="match status" value="1"/>
</dbReference>
<reference evidence="2" key="1">
    <citation type="submission" date="2020-07" db="EMBL/GenBank/DDBJ databases">
        <title>Huge and variable diversity of episymbiotic CPR bacteria and DPANN archaea in groundwater ecosystems.</title>
        <authorList>
            <person name="He C.Y."/>
            <person name="Keren R."/>
            <person name="Whittaker M."/>
            <person name="Farag I.F."/>
            <person name="Doudna J."/>
            <person name="Cate J.H.D."/>
            <person name="Banfield J.F."/>
        </authorList>
    </citation>
    <scope>NUCLEOTIDE SEQUENCE</scope>
    <source>
        <strain evidence="2">NC_groundwater_717_Ag_S-0.2um_59_8</strain>
    </source>
</reference>
<dbReference type="InterPro" id="IPR004675">
    <property type="entry name" value="AhpD_core"/>
</dbReference>
<dbReference type="Gene3D" id="1.20.1290.10">
    <property type="entry name" value="AhpD-like"/>
    <property type="match status" value="1"/>
</dbReference>
<dbReference type="InterPro" id="IPR003779">
    <property type="entry name" value="CMD-like"/>
</dbReference>
<accession>A0A932M291</accession>
<feature type="domain" description="Carboxymuconolactone decarboxylase-like" evidence="1">
    <location>
        <begin position="64"/>
        <end position="140"/>
    </location>
</feature>
<dbReference type="Proteomes" id="UP000741360">
    <property type="component" value="Unassembled WGS sequence"/>
</dbReference>
<gene>
    <name evidence="2" type="ORF">HYY65_14670</name>
</gene>
<dbReference type="InterPro" id="IPR010195">
    <property type="entry name" value="Uncharacterised_peroxidase-rel"/>
</dbReference>
<dbReference type="GO" id="GO:0051920">
    <property type="term" value="F:peroxiredoxin activity"/>
    <property type="evidence" value="ECO:0007669"/>
    <property type="project" value="InterPro"/>
</dbReference>
<dbReference type="InterPro" id="IPR029032">
    <property type="entry name" value="AhpD-like"/>
</dbReference>
<keyword evidence="2" id="KW-0575">Peroxidase</keyword>